<reference evidence="1 2" key="1">
    <citation type="submission" date="2024-04" db="EMBL/GenBank/DDBJ databases">
        <authorList>
            <person name="Rising A."/>
            <person name="Reimegard J."/>
            <person name="Sonavane S."/>
            <person name="Akerstrom W."/>
            <person name="Nylinder S."/>
            <person name="Hedman E."/>
            <person name="Kallberg Y."/>
        </authorList>
    </citation>
    <scope>NUCLEOTIDE SEQUENCE [LARGE SCALE GENOMIC DNA]</scope>
</reference>
<protein>
    <submittedName>
        <fullName evidence="1">Uncharacterized protein</fullName>
    </submittedName>
</protein>
<gene>
    <name evidence="1" type="ORF">LARSCL_LOCUS21411</name>
</gene>
<sequence>MIMNTHCLPCQIQFPLPGMTPQFASYLLHQVLPPMILLFRHLP</sequence>
<accession>A0AAV2BU00</accession>
<keyword evidence="2" id="KW-1185">Reference proteome</keyword>
<dbReference type="AlphaFoldDB" id="A0AAV2BU00"/>
<name>A0AAV2BU00_9ARAC</name>
<comment type="caution">
    <text evidence="1">The sequence shown here is derived from an EMBL/GenBank/DDBJ whole genome shotgun (WGS) entry which is preliminary data.</text>
</comment>
<evidence type="ECO:0000313" key="1">
    <source>
        <dbReference type="EMBL" id="CAL1299533.1"/>
    </source>
</evidence>
<dbReference type="Proteomes" id="UP001497382">
    <property type="component" value="Unassembled WGS sequence"/>
</dbReference>
<organism evidence="1 2">
    <name type="scientific">Larinioides sclopetarius</name>
    <dbReference type="NCBI Taxonomy" id="280406"/>
    <lineage>
        <taxon>Eukaryota</taxon>
        <taxon>Metazoa</taxon>
        <taxon>Ecdysozoa</taxon>
        <taxon>Arthropoda</taxon>
        <taxon>Chelicerata</taxon>
        <taxon>Arachnida</taxon>
        <taxon>Araneae</taxon>
        <taxon>Araneomorphae</taxon>
        <taxon>Entelegynae</taxon>
        <taxon>Araneoidea</taxon>
        <taxon>Araneidae</taxon>
        <taxon>Larinioides</taxon>
    </lineage>
</organism>
<proteinExistence type="predicted"/>
<dbReference type="EMBL" id="CAXIEN010000505">
    <property type="protein sequence ID" value="CAL1299533.1"/>
    <property type="molecule type" value="Genomic_DNA"/>
</dbReference>
<evidence type="ECO:0000313" key="2">
    <source>
        <dbReference type="Proteomes" id="UP001497382"/>
    </source>
</evidence>